<dbReference type="Proteomes" id="UP000886743">
    <property type="component" value="Unassembled WGS sequence"/>
</dbReference>
<name>A0A9D1NHK8_9FIRM</name>
<protein>
    <submittedName>
        <fullName evidence="2">Uncharacterized protein</fullName>
    </submittedName>
</protein>
<feature type="compositionally biased region" description="Basic and acidic residues" evidence="1">
    <location>
        <begin position="112"/>
        <end position="122"/>
    </location>
</feature>
<sequence length="122" mass="13597">MAVWYHGANLRLTVLRAGSTVTKNKALAEAFSHRPSVLCMEDSGEIVHNGREAGFLYCIDEPAEEGRDVYPHPRSSMEAGLEFLTARPLRLRLIETVPPPTEEEAQAAGQVIEERLRTQNKP</sequence>
<evidence type="ECO:0000313" key="2">
    <source>
        <dbReference type="EMBL" id="HIV02722.1"/>
    </source>
</evidence>
<evidence type="ECO:0000256" key="1">
    <source>
        <dbReference type="SAM" id="MobiDB-lite"/>
    </source>
</evidence>
<reference evidence="2" key="1">
    <citation type="submission" date="2020-10" db="EMBL/GenBank/DDBJ databases">
        <authorList>
            <person name="Gilroy R."/>
        </authorList>
    </citation>
    <scope>NUCLEOTIDE SEQUENCE</scope>
    <source>
        <strain evidence="2">4920</strain>
    </source>
</reference>
<gene>
    <name evidence="2" type="ORF">IAC74_04045</name>
</gene>
<feature type="region of interest" description="Disordered" evidence="1">
    <location>
        <begin position="99"/>
        <end position="122"/>
    </location>
</feature>
<reference evidence="2" key="2">
    <citation type="journal article" date="2021" name="PeerJ">
        <title>Extensive microbial diversity within the chicken gut microbiome revealed by metagenomics and culture.</title>
        <authorList>
            <person name="Gilroy R."/>
            <person name="Ravi A."/>
            <person name="Getino M."/>
            <person name="Pursley I."/>
            <person name="Horton D.L."/>
            <person name="Alikhan N.F."/>
            <person name="Baker D."/>
            <person name="Gharbi K."/>
            <person name="Hall N."/>
            <person name="Watson M."/>
            <person name="Adriaenssens E.M."/>
            <person name="Foster-Nyarko E."/>
            <person name="Jarju S."/>
            <person name="Secka A."/>
            <person name="Antonio M."/>
            <person name="Oren A."/>
            <person name="Chaudhuri R.R."/>
            <person name="La Ragione R."/>
            <person name="Hildebrand F."/>
            <person name="Pallen M.J."/>
        </authorList>
    </citation>
    <scope>NUCLEOTIDE SEQUENCE</scope>
    <source>
        <strain evidence="2">4920</strain>
    </source>
</reference>
<comment type="caution">
    <text evidence="2">The sequence shown here is derived from an EMBL/GenBank/DDBJ whole genome shotgun (WGS) entry which is preliminary data.</text>
</comment>
<evidence type="ECO:0000313" key="3">
    <source>
        <dbReference type="Proteomes" id="UP000886743"/>
    </source>
</evidence>
<accession>A0A9D1NHK8</accession>
<dbReference type="EMBL" id="DVOF01000119">
    <property type="protein sequence ID" value="HIV02722.1"/>
    <property type="molecule type" value="Genomic_DNA"/>
</dbReference>
<proteinExistence type="predicted"/>
<dbReference type="AlphaFoldDB" id="A0A9D1NHK8"/>
<organism evidence="2 3">
    <name type="scientific">Candidatus Aphodoplasma excrementigallinarum</name>
    <dbReference type="NCBI Taxonomy" id="2840673"/>
    <lineage>
        <taxon>Bacteria</taxon>
        <taxon>Bacillati</taxon>
        <taxon>Bacillota</taxon>
        <taxon>Clostridia</taxon>
        <taxon>Eubacteriales</taxon>
        <taxon>Candidatus Aphodoplasma</taxon>
    </lineage>
</organism>